<dbReference type="PROSITE" id="PS50127">
    <property type="entry name" value="UBC_2"/>
    <property type="match status" value="1"/>
</dbReference>
<reference evidence="3" key="1">
    <citation type="journal article" date="2023" name="Mol. Biol. Evol.">
        <title>Third-Generation Sequencing Reveals the Adaptive Role of the Epigenome in Three Deep-Sea Polychaetes.</title>
        <authorList>
            <person name="Perez M."/>
            <person name="Aroh O."/>
            <person name="Sun Y."/>
            <person name="Lan Y."/>
            <person name="Juniper S.K."/>
            <person name="Young C.R."/>
            <person name="Angers B."/>
            <person name="Qian P.Y."/>
        </authorList>
    </citation>
    <scope>NUCLEOTIDE SEQUENCE</scope>
    <source>
        <strain evidence="3">R07B-5</strain>
    </source>
</reference>
<dbReference type="Pfam" id="PF00179">
    <property type="entry name" value="UQ_con"/>
    <property type="match status" value="1"/>
</dbReference>
<name>A0AAD9L263_RIDPI</name>
<comment type="caution">
    <text evidence="3">The sequence shown here is derived from an EMBL/GenBank/DDBJ whole genome shotgun (WGS) entry which is preliminary data.</text>
</comment>
<accession>A0AAD9L263</accession>
<keyword evidence="4" id="KW-1185">Reference proteome</keyword>
<proteinExistence type="predicted"/>
<dbReference type="InterPro" id="IPR000608">
    <property type="entry name" value="UBC"/>
</dbReference>
<dbReference type="SMART" id="SM00212">
    <property type="entry name" value="UBCc"/>
    <property type="match status" value="1"/>
</dbReference>
<dbReference type="SUPFAM" id="SSF54495">
    <property type="entry name" value="UBC-like"/>
    <property type="match status" value="1"/>
</dbReference>
<evidence type="ECO:0000313" key="4">
    <source>
        <dbReference type="Proteomes" id="UP001209878"/>
    </source>
</evidence>
<dbReference type="Gene3D" id="3.10.110.10">
    <property type="entry name" value="Ubiquitin Conjugating Enzyme"/>
    <property type="match status" value="1"/>
</dbReference>
<gene>
    <name evidence="3" type="ORF">NP493_389g02005</name>
</gene>
<sequence>MEKRGGQTADNVQSVSQSGTPRRQLPSLPDTQAQLISQTTEHGLTGPAAGHAYGPYFLEYSLLAEYNQVQKQKLPGVYVIPSAKSPLLWYGMLFIRMGMYQGGVFKFSLHIPDNYPDGECPRFFFDLPIFHPIINPVTCELDVKRAFQKWRRNVNHLWHVLLYARRIFYKIDITSPSNPEAAVLYEQDLDLFKSRVADSIQLCKDKLYEDSHSNDPHAIRFSEWDPEIHQEVLQQMLHQQAGILNEDSKSSQLSGLSWMDKGSCQIFSRNDSASL</sequence>
<dbReference type="CDD" id="cd23814">
    <property type="entry name" value="UEV_AKTIP"/>
    <property type="match status" value="1"/>
</dbReference>
<feature type="region of interest" description="Disordered" evidence="1">
    <location>
        <begin position="1"/>
        <end position="27"/>
    </location>
</feature>
<organism evidence="3 4">
    <name type="scientific">Ridgeia piscesae</name>
    <name type="common">Tubeworm</name>
    <dbReference type="NCBI Taxonomy" id="27915"/>
    <lineage>
        <taxon>Eukaryota</taxon>
        <taxon>Metazoa</taxon>
        <taxon>Spiralia</taxon>
        <taxon>Lophotrochozoa</taxon>
        <taxon>Annelida</taxon>
        <taxon>Polychaeta</taxon>
        <taxon>Sedentaria</taxon>
        <taxon>Canalipalpata</taxon>
        <taxon>Sabellida</taxon>
        <taxon>Siboglinidae</taxon>
        <taxon>Ridgeia</taxon>
    </lineage>
</organism>
<dbReference type="AlphaFoldDB" id="A0AAD9L263"/>
<evidence type="ECO:0000259" key="2">
    <source>
        <dbReference type="PROSITE" id="PS50127"/>
    </source>
</evidence>
<evidence type="ECO:0000313" key="3">
    <source>
        <dbReference type="EMBL" id="KAK2181610.1"/>
    </source>
</evidence>
<evidence type="ECO:0000256" key="1">
    <source>
        <dbReference type="SAM" id="MobiDB-lite"/>
    </source>
</evidence>
<dbReference type="Proteomes" id="UP001209878">
    <property type="component" value="Unassembled WGS sequence"/>
</dbReference>
<feature type="domain" description="UBC core" evidence="2">
    <location>
        <begin position="57"/>
        <end position="205"/>
    </location>
</feature>
<dbReference type="PANTHER" id="PTHR24067">
    <property type="entry name" value="UBIQUITIN-CONJUGATING ENZYME E2"/>
    <property type="match status" value="1"/>
</dbReference>
<dbReference type="EMBL" id="JAODUO010000388">
    <property type="protein sequence ID" value="KAK2181610.1"/>
    <property type="molecule type" value="Genomic_DNA"/>
</dbReference>
<feature type="compositionally biased region" description="Polar residues" evidence="1">
    <location>
        <begin position="8"/>
        <end position="21"/>
    </location>
</feature>
<protein>
    <recommendedName>
        <fullName evidence="2">UBC core domain-containing protein</fullName>
    </recommendedName>
</protein>
<dbReference type="InterPro" id="IPR016135">
    <property type="entry name" value="UBQ-conjugating_enzyme/RWD"/>
</dbReference>
<dbReference type="InterPro" id="IPR050113">
    <property type="entry name" value="Ub_conjugating_enzyme"/>
</dbReference>